<dbReference type="EMBL" id="JACEIK010003000">
    <property type="protein sequence ID" value="MCD9639858.1"/>
    <property type="molecule type" value="Genomic_DNA"/>
</dbReference>
<evidence type="ECO:0000313" key="2">
    <source>
        <dbReference type="EMBL" id="MCD9639858.1"/>
    </source>
</evidence>
<reference evidence="2 3" key="1">
    <citation type="journal article" date="2021" name="BMC Genomics">
        <title>Datura genome reveals duplications of psychoactive alkaloid biosynthetic genes and high mutation rate following tissue culture.</title>
        <authorList>
            <person name="Rajewski A."/>
            <person name="Carter-House D."/>
            <person name="Stajich J."/>
            <person name="Litt A."/>
        </authorList>
    </citation>
    <scope>NUCLEOTIDE SEQUENCE [LARGE SCALE GENOMIC DNA]</scope>
    <source>
        <strain evidence="2">AR-01</strain>
    </source>
</reference>
<sequence length="145" mass="16693">MENSNADADEEEEVTFHDIKKNLKDYNVKELRSLACVLVDSFYDLTKEKKSLNQCIDELESEKGILITNLSGLEEKCQQLVNKQNNFIKKGGASDMRNVQSELEVELKRSQEELTLIMKRNSELEKDVIHLKAELEKSLKWNASS</sequence>
<keyword evidence="1" id="KW-0175">Coiled coil</keyword>
<keyword evidence="3" id="KW-1185">Reference proteome</keyword>
<name>A0ABS8UYM0_DATST</name>
<evidence type="ECO:0000313" key="3">
    <source>
        <dbReference type="Proteomes" id="UP000823775"/>
    </source>
</evidence>
<gene>
    <name evidence="2" type="ORF">HAX54_024768</name>
</gene>
<accession>A0ABS8UYM0</accession>
<protein>
    <submittedName>
        <fullName evidence="2">Uncharacterized protein</fullName>
    </submittedName>
</protein>
<comment type="caution">
    <text evidence="2">The sequence shown here is derived from an EMBL/GenBank/DDBJ whole genome shotgun (WGS) entry which is preliminary data.</text>
</comment>
<feature type="coiled-coil region" evidence="1">
    <location>
        <begin position="56"/>
        <end position="127"/>
    </location>
</feature>
<organism evidence="2 3">
    <name type="scientific">Datura stramonium</name>
    <name type="common">Jimsonweed</name>
    <name type="synonym">Common thornapple</name>
    <dbReference type="NCBI Taxonomy" id="4076"/>
    <lineage>
        <taxon>Eukaryota</taxon>
        <taxon>Viridiplantae</taxon>
        <taxon>Streptophyta</taxon>
        <taxon>Embryophyta</taxon>
        <taxon>Tracheophyta</taxon>
        <taxon>Spermatophyta</taxon>
        <taxon>Magnoliopsida</taxon>
        <taxon>eudicotyledons</taxon>
        <taxon>Gunneridae</taxon>
        <taxon>Pentapetalae</taxon>
        <taxon>asterids</taxon>
        <taxon>lamiids</taxon>
        <taxon>Solanales</taxon>
        <taxon>Solanaceae</taxon>
        <taxon>Solanoideae</taxon>
        <taxon>Datureae</taxon>
        <taxon>Datura</taxon>
    </lineage>
</organism>
<evidence type="ECO:0000256" key="1">
    <source>
        <dbReference type="SAM" id="Coils"/>
    </source>
</evidence>
<proteinExistence type="predicted"/>
<dbReference type="Proteomes" id="UP000823775">
    <property type="component" value="Unassembled WGS sequence"/>
</dbReference>